<name>A0ABV2ANV3_9EUKA</name>
<dbReference type="InterPro" id="IPR027353">
    <property type="entry name" value="NET_dom"/>
</dbReference>
<sequence length="193" mass="22123">MGEKPSEMEECLKLCNLLQSKPEAEAFLSPVDWKALNLPDYPQIIKQPMDLGTIEKNLKQNVYKDSHEFSKDMRLIWKNAKTYNQEGSGIYVVAHQLEGLFEKRFANIHKSATKKRESTQKEREIFTTLVKQLTAEQLGLVVEMIELKCPQALSEGGQDDLEIEVYDIDGESMEKLNDLVKKCVEENAQTVKE</sequence>
<keyword evidence="2 4" id="KW-0103">Bromodomain</keyword>
<keyword evidence="1" id="KW-0805">Transcription regulation</keyword>
<dbReference type="InterPro" id="IPR036427">
    <property type="entry name" value="Bromodomain-like_sf"/>
</dbReference>
<dbReference type="Gene3D" id="1.20.920.10">
    <property type="entry name" value="Bromodomain-like"/>
    <property type="match status" value="1"/>
</dbReference>
<dbReference type="PRINTS" id="PR00503">
    <property type="entry name" value="BROMODOMAIN"/>
</dbReference>
<gene>
    <name evidence="7" type="ORF">MHBO_002612</name>
</gene>
<dbReference type="Gene3D" id="1.20.1270.220">
    <property type="match status" value="1"/>
</dbReference>
<dbReference type="SMART" id="SM00297">
    <property type="entry name" value="BROMO"/>
    <property type="match status" value="1"/>
</dbReference>
<proteinExistence type="predicted"/>
<evidence type="ECO:0000256" key="3">
    <source>
        <dbReference type="ARBA" id="ARBA00023163"/>
    </source>
</evidence>
<keyword evidence="3" id="KW-0804">Transcription</keyword>
<dbReference type="CDD" id="cd04369">
    <property type="entry name" value="Bromodomain"/>
    <property type="match status" value="1"/>
</dbReference>
<evidence type="ECO:0000256" key="2">
    <source>
        <dbReference type="ARBA" id="ARBA00023117"/>
    </source>
</evidence>
<feature type="domain" description="Bromo" evidence="5">
    <location>
        <begin position="19"/>
        <end position="91"/>
    </location>
</feature>
<evidence type="ECO:0000259" key="5">
    <source>
        <dbReference type="PROSITE" id="PS50014"/>
    </source>
</evidence>
<organism evidence="7 8">
    <name type="scientific">Bonamia ostreae</name>
    <dbReference type="NCBI Taxonomy" id="126728"/>
    <lineage>
        <taxon>Eukaryota</taxon>
        <taxon>Sar</taxon>
        <taxon>Rhizaria</taxon>
        <taxon>Endomyxa</taxon>
        <taxon>Ascetosporea</taxon>
        <taxon>Haplosporida</taxon>
        <taxon>Bonamia</taxon>
    </lineage>
</organism>
<keyword evidence="8" id="KW-1185">Reference proteome</keyword>
<dbReference type="Pfam" id="PF00439">
    <property type="entry name" value="Bromodomain"/>
    <property type="match status" value="1"/>
</dbReference>
<dbReference type="InterPro" id="IPR038336">
    <property type="entry name" value="NET_sf"/>
</dbReference>
<dbReference type="PANTHER" id="PTHR45926">
    <property type="entry name" value="OSJNBA0053K19.4 PROTEIN"/>
    <property type="match status" value="1"/>
</dbReference>
<dbReference type="PROSITE" id="PS50014">
    <property type="entry name" value="BROMODOMAIN_2"/>
    <property type="match status" value="1"/>
</dbReference>
<evidence type="ECO:0000256" key="1">
    <source>
        <dbReference type="ARBA" id="ARBA00023015"/>
    </source>
</evidence>
<reference evidence="7 8" key="1">
    <citation type="journal article" date="2024" name="BMC Biol.">
        <title>Comparative genomics of Ascetosporea gives new insight into the evolutionary basis for animal parasitism in Rhizaria.</title>
        <authorList>
            <person name="Hiltunen Thoren M."/>
            <person name="Onut-Brannstrom I."/>
            <person name="Alfjorden A."/>
            <person name="Peckova H."/>
            <person name="Swords F."/>
            <person name="Hooper C."/>
            <person name="Holzer A.S."/>
            <person name="Bass D."/>
            <person name="Burki F."/>
        </authorList>
    </citation>
    <scope>NUCLEOTIDE SEQUENCE [LARGE SCALE GENOMIC DNA]</scope>
    <source>
        <strain evidence="7">20-A016</strain>
    </source>
</reference>
<evidence type="ECO:0000313" key="8">
    <source>
        <dbReference type="Proteomes" id="UP001439008"/>
    </source>
</evidence>
<evidence type="ECO:0000256" key="4">
    <source>
        <dbReference type="PROSITE-ProRule" id="PRU00035"/>
    </source>
</evidence>
<dbReference type="Proteomes" id="UP001439008">
    <property type="component" value="Unassembled WGS sequence"/>
</dbReference>
<dbReference type="InterPro" id="IPR001487">
    <property type="entry name" value="Bromodomain"/>
</dbReference>
<protein>
    <recommendedName>
        <fullName evidence="9">Bromodomain containing protein</fullName>
    </recommendedName>
</protein>
<dbReference type="Pfam" id="PF17035">
    <property type="entry name" value="BET"/>
    <property type="match status" value="1"/>
</dbReference>
<dbReference type="PROSITE" id="PS51525">
    <property type="entry name" value="NET"/>
    <property type="match status" value="1"/>
</dbReference>
<evidence type="ECO:0008006" key="9">
    <source>
        <dbReference type="Google" id="ProtNLM"/>
    </source>
</evidence>
<comment type="caution">
    <text evidence="7">The sequence shown here is derived from an EMBL/GenBank/DDBJ whole genome shotgun (WGS) entry which is preliminary data.</text>
</comment>
<feature type="domain" description="NET" evidence="6">
    <location>
        <begin position="108"/>
        <end position="191"/>
    </location>
</feature>
<dbReference type="EMBL" id="JBDODL010001015">
    <property type="protein sequence ID" value="MES1921007.1"/>
    <property type="molecule type" value="Genomic_DNA"/>
</dbReference>
<dbReference type="SUPFAM" id="SSF47370">
    <property type="entry name" value="Bromodomain"/>
    <property type="match status" value="1"/>
</dbReference>
<evidence type="ECO:0000259" key="6">
    <source>
        <dbReference type="PROSITE" id="PS51525"/>
    </source>
</evidence>
<accession>A0ABV2ANV3</accession>
<evidence type="ECO:0000313" key="7">
    <source>
        <dbReference type="EMBL" id="MES1921007.1"/>
    </source>
</evidence>